<dbReference type="KEGG" id="vcw:GJQ55_06880"/>
<dbReference type="RefSeq" id="WP_228344255.1">
    <property type="nucleotide sequence ID" value="NZ_CP046056.1"/>
</dbReference>
<dbReference type="Proteomes" id="UP000596074">
    <property type="component" value="Chromosome"/>
</dbReference>
<dbReference type="InterPro" id="IPR051044">
    <property type="entry name" value="MAG_DAG_Lipase"/>
</dbReference>
<dbReference type="EMBL" id="CP046056">
    <property type="protein sequence ID" value="QQD24217.1"/>
    <property type="molecule type" value="Genomic_DNA"/>
</dbReference>
<dbReference type="AlphaFoldDB" id="A0A9X7UW98"/>
<name>A0A9X7UW98_9GAMM</name>
<feature type="domain" description="Serine aminopeptidase S33" evidence="1">
    <location>
        <begin position="23"/>
        <end position="281"/>
    </location>
</feature>
<dbReference type="PANTHER" id="PTHR11614">
    <property type="entry name" value="PHOSPHOLIPASE-RELATED"/>
    <property type="match status" value="1"/>
</dbReference>
<protein>
    <submittedName>
        <fullName evidence="2">Alpha/beta fold hydrolase</fullName>
    </submittedName>
</protein>
<keyword evidence="3" id="KW-1185">Reference proteome</keyword>
<evidence type="ECO:0000313" key="3">
    <source>
        <dbReference type="Proteomes" id="UP000596074"/>
    </source>
</evidence>
<gene>
    <name evidence="2" type="ORF">GJQ55_06880</name>
</gene>
<organism evidence="2 3">
    <name type="scientific">Venatoribacter cucullus</name>
    <dbReference type="NCBI Taxonomy" id="2661630"/>
    <lineage>
        <taxon>Bacteria</taxon>
        <taxon>Pseudomonadati</taxon>
        <taxon>Pseudomonadota</taxon>
        <taxon>Gammaproteobacteria</taxon>
        <taxon>Oceanospirillales</taxon>
        <taxon>Oceanospirillaceae</taxon>
        <taxon>Venatoribacter</taxon>
    </lineage>
</organism>
<sequence>MNKIEVQAADQQIFCVRHWPHPAPRARLQILHGMAEHCERYQPLAEFLHQHGVEVIAHNHRGHGERGPAGHFADQDGWNKVLADVSTAQQVGNPQVPLFLLGHSMGSFIARSWAARHGERLQGLLLSGSNQQPPGLFYLGRSVAWLLQRLQGGQHLSGVMNWLSFAAFNKPFQPARTGFDWLSRNPRAVDQYMGDPQCGHLCSLQLWQDVFGGLIEISRPASARQIPATLPLYLFGGDMDPVGRLGQGLPALAQLFAHTGHDKVTLRLYPEGRHEMLNEQNASDVFNDLLQWLNQQLPA</sequence>
<dbReference type="GO" id="GO:0016787">
    <property type="term" value="F:hydrolase activity"/>
    <property type="evidence" value="ECO:0007669"/>
    <property type="project" value="UniProtKB-KW"/>
</dbReference>
<dbReference type="SUPFAM" id="SSF53474">
    <property type="entry name" value="alpha/beta-Hydrolases"/>
    <property type="match status" value="1"/>
</dbReference>
<proteinExistence type="predicted"/>
<evidence type="ECO:0000259" key="1">
    <source>
        <dbReference type="Pfam" id="PF12146"/>
    </source>
</evidence>
<accession>A0A9X7UW98</accession>
<evidence type="ECO:0000313" key="2">
    <source>
        <dbReference type="EMBL" id="QQD24217.1"/>
    </source>
</evidence>
<dbReference type="Pfam" id="PF12146">
    <property type="entry name" value="Hydrolase_4"/>
    <property type="match status" value="1"/>
</dbReference>
<dbReference type="InterPro" id="IPR029058">
    <property type="entry name" value="AB_hydrolase_fold"/>
</dbReference>
<dbReference type="Gene3D" id="3.40.50.1820">
    <property type="entry name" value="alpha/beta hydrolase"/>
    <property type="match status" value="1"/>
</dbReference>
<keyword evidence="2" id="KW-0378">Hydrolase</keyword>
<dbReference type="InterPro" id="IPR022742">
    <property type="entry name" value="Hydrolase_4"/>
</dbReference>
<reference evidence="2 3" key="1">
    <citation type="submission" date="2019-11" db="EMBL/GenBank/DDBJ databases">
        <title>Venatorbacter sp. nov. a predator of Campylobacter and other Gram-negative bacteria.</title>
        <authorList>
            <person name="Saeedi A."/>
            <person name="Cummings N.J."/>
            <person name="Connerton I.F."/>
            <person name="Connerton P.L."/>
        </authorList>
    </citation>
    <scope>NUCLEOTIDE SEQUENCE [LARGE SCALE GENOMIC DNA]</scope>
    <source>
        <strain evidence="2">XL5</strain>
    </source>
</reference>